<protein>
    <recommendedName>
        <fullName evidence="1">Nif11 domain-containing protein</fullName>
    </recommendedName>
</protein>
<organism evidence="2 3">
    <name type="scientific">Nostoc commune NIES-4072</name>
    <dbReference type="NCBI Taxonomy" id="2005467"/>
    <lineage>
        <taxon>Bacteria</taxon>
        <taxon>Bacillati</taxon>
        <taxon>Cyanobacteriota</taxon>
        <taxon>Cyanophyceae</taxon>
        <taxon>Nostocales</taxon>
        <taxon>Nostocaceae</taxon>
        <taxon>Nostoc</taxon>
    </lineage>
</organism>
<proteinExistence type="predicted"/>
<accession>A0A2R5FVK8</accession>
<dbReference type="AlphaFoldDB" id="A0A2R5FVK8"/>
<gene>
    <name evidence="2" type="ORF">NIES4072_65020</name>
</gene>
<dbReference type="InterPro" id="IPR012903">
    <property type="entry name" value="Nif11"/>
</dbReference>
<reference evidence="2 3" key="1">
    <citation type="submission" date="2017-06" db="EMBL/GenBank/DDBJ databases">
        <title>Genome sequencing of cyanobaciteial culture collection at National Institute for Environmental Studies (NIES).</title>
        <authorList>
            <person name="Hirose Y."/>
            <person name="Shimura Y."/>
            <person name="Fujisawa T."/>
            <person name="Nakamura Y."/>
            <person name="Kawachi M."/>
        </authorList>
    </citation>
    <scope>NUCLEOTIDE SEQUENCE [LARGE SCALE GENOMIC DNA]</scope>
    <source>
        <strain evidence="2 3">NIES-4072</strain>
    </source>
</reference>
<evidence type="ECO:0000313" key="2">
    <source>
        <dbReference type="EMBL" id="GBG22790.1"/>
    </source>
</evidence>
<evidence type="ECO:0000259" key="1">
    <source>
        <dbReference type="Pfam" id="PF07862"/>
    </source>
</evidence>
<dbReference type="OrthoDB" id="516068at2"/>
<feature type="domain" description="Nif11" evidence="1">
    <location>
        <begin position="1"/>
        <end position="48"/>
    </location>
</feature>
<dbReference type="RefSeq" id="WP_109012836.1">
    <property type="nucleotide sequence ID" value="NZ_BDUD01000002.1"/>
</dbReference>
<sequence>MAKEEVTRLFRAAQANLSLRENLNSAPNIETFVQLAQGLGYNFTLQEWKEVTSVNVEELQCKVSEIPGI</sequence>
<dbReference type="Proteomes" id="UP000245124">
    <property type="component" value="Unassembled WGS sequence"/>
</dbReference>
<name>A0A2R5FVK8_NOSCO</name>
<keyword evidence="3" id="KW-1185">Reference proteome</keyword>
<evidence type="ECO:0000313" key="3">
    <source>
        <dbReference type="Proteomes" id="UP000245124"/>
    </source>
</evidence>
<dbReference type="Pfam" id="PF07862">
    <property type="entry name" value="Nif11"/>
    <property type="match status" value="1"/>
</dbReference>
<dbReference type="EMBL" id="BDUD01000002">
    <property type="protein sequence ID" value="GBG22790.1"/>
    <property type="molecule type" value="Genomic_DNA"/>
</dbReference>
<comment type="caution">
    <text evidence="2">The sequence shown here is derived from an EMBL/GenBank/DDBJ whole genome shotgun (WGS) entry which is preliminary data.</text>
</comment>